<feature type="region of interest" description="Disordered" evidence="1">
    <location>
        <begin position="1"/>
        <end position="20"/>
    </location>
</feature>
<evidence type="ECO:0000313" key="3">
    <source>
        <dbReference type="EMBL" id="SEF86547.1"/>
    </source>
</evidence>
<proteinExistence type="predicted"/>
<feature type="domain" description="DUF397" evidence="2">
    <location>
        <begin position="61"/>
        <end position="114"/>
    </location>
</feature>
<gene>
    <name evidence="3" type="ORF">SAMN04489712_102320</name>
</gene>
<dbReference type="RefSeq" id="WP_103936586.1">
    <property type="nucleotide sequence ID" value="NZ_FNVO01000002.1"/>
</dbReference>
<protein>
    <recommendedName>
        <fullName evidence="2">DUF397 domain-containing protein</fullName>
    </recommendedName>
</protein>
<dbReference type="OrthoDB" id="3480599at2"/>
<keyword evidence="4" id="KW-1185">Reference proteome</keyword>
<dbReference type="Pfam" id="PF04149">
    <property type="entry name" value="DUF397"/>
    <property type="match status" value="3"/>
</dbReference>
<evidence type="ECO:0000256" key="1">
    <source>
        <dbReference type="SAM" id="MobiDB-lite"/>
    </source>
</evidence>
<organism evidence="3 4">
    <name type="scientific">Thermomonospora echinospora</name>
    <dbReference type="NCBI Taxonomy" id="1992"/>
    <lineage>
        <taxon>Bacteria</taxon>
        <taxon>Bacillati</taxon>
        <taxon>Actinomycetota</taxon>
        <taxon>Actinomycetes</taxon>
        <taxon>Streptosporangiales</taxon>
        <taxon>Thermomonosporaceae</taxon>
        <taxon>Thermomonospora</taxon>
    </lineage>
</organism>
<sequence length="120" mass="12423">MNNAPTLRWRKSSHSGGDHGNCVELAALPGAAAAAWRKSSHSGGEHGSCVELAVLPNVAAAAWRKSAHSGGEHGGCVELAAVRDVLAIRDSKHPAGPVLLLSRHELSALLTSVRSGEHDL</sequence>
<evidence type="ECO:0000313" key="4">
    <source>
        <dbReference type="Proteomes" id="UP000236723"/>
    </source>
</evidence>
<name>A0A1H5VJ22_9ACTN</name>
<evidence type="ECO:0000259" key="2">
    <source>
        <dbReference type="Pfam" id="PF04149"/>
    </source>
</evidence>
<dbReference type="Proteomes" id="UP000236723">
    <property type="component" value="Unassembled WGS sequence"/>
</dbReference>
<reference evidence="4" key="1">
    <citation type="submission" date="2016-10" db="EMBL/GenBank/DDBJ databases">
        <authorList>
            <person name="Varghese N."/>
            <person name="Submissions S."/>
        </authorList>
    </citation>
    <scope>NUCLEOTIDE SEQUENCE [LARGE SCALE GENOMIC DNA]</scope>
    <source>
        <strain evidence="4">DSM 43163</strain>
    </source>
</reference>
<dbReference type="AlphaFoldDB" id="A0A1H5VJ22"/>
<accession>A0A1H5VJ22</accession>
<feature type="domain" description="DUF397" evidence="2">
    <location>
        <begin position="7"/>
        <end position="32"/>
    </location>
</feature>
<dbReference type="InterPro" id="IPR007278">
    <property type="entry name" value="DUF397"/>
</dbReference>
<feature type="domain" description="DUF397" evidence="2">
    <location>
        <begin position="34"/>
        <end position="59"/>
    </location>
</feature>
<dbReference type="EMBL" id="FNVO01000002">
    <property type="protein sequence ID" value="SEF86547.1"/>
    <property type="molecule type" value="Genomic_DNA"/>
</dbReference>